<dbReference type="EMBL" id="CAJNOK010024305">
    <property type="protein sequence ID" value="CAF1374837.1"/>
    <property type="molecule type" value="Genomic_DNA"/>
</dbReference>
<dbReference type="EMBL" id="CAJOBC010103313">
    <property type="protein sequence ID" value="CAF4485064.1"/>
    <property type="molecule type" value="Genomic_DNA"/>
</dbReference>
<dbReference type="Gene3D" id="3.80.10.10">
    <property type="entry name" value="Ribonuclease Inhibitor"/>
    <property type="match status" value="1"/>
</dbReference>
<dbReference type="Proteomes" id="UP000677228">
    <property type="component" value="Unassembled WGS sequence"/>
</dbReference>
<reference evidence="2" key="1">
    <citation type="submission" date="2021-02" db="EMBL/GenBank/DDBJ databases">
        <authorList>
            <person name="Nowell W R."/>
        </authorList>
    </citation>
    <scope>NUCLEOTIDE SEQUENCE</scope>
</reference>
<sequence>DPNEYRQLCRRIFNNEFLTLKKCWLHYVRCEYLSEIKSKLSSCHLECLKLNYCKTKTFYFLIQNLTNLKSLKVGIDEYQSVFIAITTPKILIKLINLRLILSFPTTINFDQLEDLLSITPNLIHFSLSQGTHDSKYLNIDCWKSISSKLNNLQKFWCNILVYDCTKGSQILFGNIEEIQKQHLTFKRMSYQRTSDFRIRIYTQ</sequence>
<name>A0A816B9H2_9BILA</name>
<evidence type="ECO:0000313" key="5">
    <source>
        <dbReference type="Proteomes" id="UP000663829"/>
    </source>
</evidence>
<dbReference type="Proteomes" id="UP000681722">
    <property type="component" value="Unassembled WGS sequence"/>
</dbReference>
<protein>
    <submittedName>
        <fullName evidence="2">Uncharacterized protein</fullName>
    </submittedName>
</protein>
<dbReference type="EMBL" id="CAJNOQ010036748">
    <property type="protein sequence ID" value="CAF1605437.1"/>
    <property type="molecule type" value="Genomic_DNA"/>
</dbReference>
<proteinExistence type="predicted"/>
<dbReference type="AlphaFoldDB" id="A0A816B9H2"/>
<dbReference type="InterPro" id="IPR032675">
    <property type="entry name" value="LRR_dom_sf"/>
</dbReference>
<feature type="non-terminal residue" evidence="2">
    <location>
        <position position="1"/>
    </location>
</feature>
<dbReference type="Proteomes" id="UP000663829">
    <property type="component" value="Unassembled WGS sequence"/>
</dbReference>
<keyword evidence="5" id="KW-1185">Reference proteome</keyword>
<evidence type="ECO:0000313" key="3">
    <source>
        <dbReference type="EMBL" id="CAF4183792.1"/>
    </source>
</evidence>
<dbReference type="EMBL" id="CAJOBA010045983">
    <property type="protein sequence ID" value="CAF4183792.1"/>
    <property type="molecule type" value="Genomic_DNA"/>
</dbReference>
<evidence type="ECO:0000313" key="4">
    <source>
        <dbReference type="EMBL" id="CAF4485064.1"/>
    </source>
</evidence>
<organism evidence="2 5">
    <name type="scientific">Didymodactylos carnosus</name>
    <dbReference type="NCBI Taxonomy" id="1234261"/>
    <lineage>
        <taxon>Eukaryota</taxon>
        <taxon>Metazoa</taxon>
        <taxon>Spiralia</taxon>
        <taxon>Gnathifera</taxon>
        <taxon>Rotifera</taxon>
        <taxon>Eurotatoria</taxon>
        <taxon>Bdelloidea</taxon>
        <taxon>Philodinida</taxon>
        <taxon>Philodinidae</taxon>
        <taxon>Didymodactylos</taxon>
    </lineage>
</organism>
<gene>
    <name evidence="2" type="ORF">GPM918_LOCUS42721</name>
    <name evidence="1" type="ORF">OVA965_LOCUS31839</name>
    <name evidence="4" type="ORF">SRO942_LOCUS44030</name>
    <name evidence="3" type="ORF">TMI583_LOCUS32685</name>
</gene>
<evidence type="ECO:0000313" key="1">
    <source>
        <dbReference type="EMBL" id="CAF1374837.1"/>
    </source>
</evidence>
<dbReference type="Proteomes" id="UP000682733">
    <property type="component" value="Unassembled WGS sequence"/>
</dbReference>
<evidence type="ECO:0000313" key="2">
    <source>
        <dbReference type="EMBL" id="CAF1605437.1"/>
    </source>
</evidence>
<accession>A0A816B9H2</accession>
<comment type="caution">
    <text evidence="2">The sequence shown here is derived from an EMBL/GenBank/DDBJ whole genome shotgun (WGS) entry which is preliminary data.</text>
</comment>